<dbReference type="InterPro" id="IPR023174">
    <property type="entry name" value="PDEase_CS"/>
</dbReference>
<evidence type="ECO:0000256" key="3">
    <source>
        <dbReference type="PIRSR" id="PIRSR623088-1"/>
    </source>
</evidence>
<name>A0A7R9UAZ1_9STRA</name>
<protein>
    <recommendedName>
        <fullName evidence="7">PDEase domain-containing protein</fullName>
    </recommendedName>
</protein>
<feature type="binding site" evidence="4">
    <location>
        <position position="314"/>
    </location>
    <ligand>
        <name>AMP</name>
        <dbReference type="ChEBI" id="CHEBI:456215"/>
    </ligand>
</feature>
<accession>A0A7R9UAZ1</accession>
<keyword evidence="1 5" id="KW-0479">Metal-binding</keyword>
<dbReference type="GO" id="GO:0046872">
    <property type="term" value="F:metal ion binding"/>
    <property type="evidence" value="ECO:0007669"/>
    <property type="project" value="UniProtKB-KW"/>
</dbReference>
<dbReference type="EMBL" id="HBEA01011256">
    <property type="protein sequence ID" value="CAD8259103.1"/>
    <property type="molecule type" value="Transcribed_RNA"/>
</dbReference>
<feature type="domain" description="PDEase" evidence="7">
    <location>
        <begin position="70"/>
        <end position="410"/>
    </location>
</feature>
<dbReference type="InterPro" id="IPR002073">
    <property type="entry name" value="PDEase_catalytic_dom"/>
</dbReference>
<dbReference type="PROSITE" id="PS51845">
    <property type="entry name" value="PDEASE_I_2"/>
    <property type="match status" value="1"/>
</dbReference>
<evidence type="ECO:0000256" key="1">
    <source>
        <dbReference type="ARBA" id="ARBA00022723"/>
    </source>
</evidence>
<keyword evidence="2" id="KW-0378">Hydrolase</keyword>
<feature type="active site" description="Proton donor" evidence="3">
    <location>
        <position position="157"/>
    </location>
</feature>
<feature type="binding site" evidence="5">
    <location>
        <position position="198"/>
    </location>
    <ligand>
        <name>Zn(2+)</name>
        <dbReference type="ChEBI" id="CHEBI:29105"/>
        <label>2</label>
    </ligand>
</feature>
<dbReference type="PRINTS" id="PR00387">
    <property type="entry name" value="PDIESTERASE1"/>
</dbReference>
<dbReference type="SMART" id="SM00471">
    <property type="entry name" value="HDc"/>
    <property type="match status" value="1"/>
</dbReference>
<dbReference type="Gene3D" id="1.10.1300.10">
    <property type="entry name" value="3'5'-cyclic nucleotide phosphodiesterase, catalytic domain"/>
    <property type="match status" value="1"/>
</dbReference>
<feature type="region of interest" description="Disordered" evidence="6">
    <location>
        <begin position="1"/>
        <end position="60"/>
    </location>
</feature>
<dbReference type="SUPFAM" id="SSF109604">
    <property type="entry name" value="HD-domain/PDEase-like"/>
    <property type="match status" value="1"/>
</dbReference>
<reference evidence="8" key="1">
    <citation type="submission" date="2021-01" db="EMBL/GenBank/DDBJ databases">
        <authorList>
            <person name="Corre E."/>
            <person name="Pelletier E."/>
            <person name="Niang G."/>
            <person name="Scheremetjew M."/>
            <person name="Finn R."/>
            <person name="Kale V."/>
            <person name="Holt S."/>
            <person name="Cochrane G."/>
            <person name="Meng A."/>
            <person name="Brown T."/>
            <person name="Cohen L."/>
        </authorList>
    </citation>
    <scope>NUCLEOTIDE SEQUENCE</scope>
    <source>
        <strain evidence="8">CCMP2078</strain>
    </source>
</reference>
<dbReference type="GO" id="GO:0007165">
    <property type="term" value="P:signal transduction"/>
    <property type="evidence" value="ECO:0007669"/>
    <property type="project" value="InterPro"/>
</dbReference>
<dbReference type="CDD" id="cd00077">
    <property type="entry name" value="HDc"/>
    <property type="match status" value="1"/>
</dbReference>
<feature type="binding site" evidence="4">
    <location>
        <begin position="157"/>
        <end position="161"/>
    </location>
    <ligand>
        <name>AMP</name>
        <dbReference type="ChEBI" id="CHEBI:456215"/>
    </ligand>
</feature>
<feature type="compositionally biased region" description="Low complexity" evidence="6">
    <location>
        <begin position="22"/>
        <end position="42"/>
    </location>
</feature>
<dbReference type="InterPro" id="IPR036971">
    <property type="entry name" value="PDEase_catalytic_dom_sf"/>
</dbReference>
<evidence type="ECO:0000256" key="2">
    <source>
        <dbReference type="ARBA" id="ARBA00022801"/>
    </source>
</evidence>
<dbReference type="PANTHER" id="PTHR11347">
    <property type="entry name" value="CYCLIC NUCLEOTIDE PHOSPHODIESTERASE"/>
    <property type="match status" value="1"/>
</dbReference>
<evidence type="ECO:0000259" key="7">
    <source>
        <dbReference type="PROSITE" id="PS51845"/>
    </source>
</evidence>
<feature type="binding site" evidence="5">
    <location>
        <position position="161"/>
    </location>
    <ligand>
        <name>Zn(2+)</name>
        <dbReference type="ChEBI" id="CHEBI:29105"/>
        <label>1</label>
    </ligand>
</feature>
<organism evidence="8">
    <name type="scientific">Pinguiococcus pyrenoidosus</name>
    <dbReference type="NCBI Taxonomy" id="172671"/>
    <lineage>
        <taxon>Eukaryota</taxon>
        <taxon>Sar</taxon>
        <taxon>Stramenopiles</taxon>
        <taxon>Ochrophyta</taxon>
        <taxon>Pinguiophyceae</taxon>
        <taxon>Pinguiochrysidales</taxon>
        <taxon>Pinguiochrysidaceae</taxon>
        <taxon>Pinguiococcus</taxon>
    </lineage>
</organism>
<evidence type="ECO:0000256" key="4">
    <source>
        <dbReference type="PIRSR" id="PIRSR623088-2"/>
    </source>
</evidence>
<dbReference type="PROSITE" id="PS00126">
    <property type="entry name" value="PDEASE_I_1"/>
    <property type="match status" value="1"/>
</dbReference>
<evidence type="ECO:0000313" key="8">
    <source>
        <dbReference type="EMBL" id="CAD8259103.1"/>
    </source>
</evidence>
<feature type="binding site" evidence="5">
    <location>
        <position position="314"/>
    </location>
    <ligand>
        <name>Zn(2+)</name>
        <dbReference type="ChEBI" id="CHEBI:29105"/>
        <label>1</label>
    </ligand>
</feature>
<sequence>MEKLRRSLGASHPRWFSRGRQSTSSISSIFTSKSADSTSDASHPPTPQEGVGSTSPTSVEEQREAFAFEDDAEWPLSGRVALGADEDLFDSGAMVSEAAMFDAWDVDILSMPPPVLLRQTLMILTAVFPEEGRKGAKALPAFLRDVFNAYQNRNPFHNFAHVVSVVHVTDRLLAGESLCNRLSGLERFSLVLAALCHDVGHPGLTNAYLVARSDPLAIQHNDDAVLERHHCAATFQLLRKPENGVLVFFSDEAYRELRKVVIHAILHTDMAQHGRIVRELQQRDPENPWGDPEDEGQNEANALLLRSAVVHAADLNGQAQPWDLANKWGDRVLQEFRSQAKGELRNQLPLTGFMHSLADKISEAKVQKGFVRGVVLPIWQGLSILAPEASFFVKNAEANARRYEEMIASFEE</sequence>
<dbReference type="InterPro" id="IPR023088">
    <property type="entry name" value="PDEase"/>
</dbReference>
<feature type="binding site" evidence="4">
    <location>
        <position position="367"/>
    </location>
    <ligand>
        <name>AMP</name>
        <dbReference type="ChEBI" id="CHEBI:456215"/>
    </ligand>
</feature>
<feature type="binding site" evidence="5">
    <location>
        <position position="198"/>
    </location>
    <ligand>
        <name>Zn(2+)</name>
        <dbReference type="ChEBI" id="CHEBI:29105"/>
        <label>1</label>
    </ligand>
</feature>
<dbReference type="InterPro" id="IPR003607">
    <property type="entry name" value="HD/PDEase_dom"/>
</dbReference>
<proteinExistence type="predicted"/>
<evidence type="ECO:0000256" key="5">
    <source>
        <dbReference type="PIRSR" id="PIRSR623088-3"/>
    </source>
</evidence>
<gene>
    <name evidence="8" type="ORF">PPYR1160_LOCUS8604</name>
</gene>
<dbReference type="Pfam" id="PF00233">
    <property type="entry name" value="PDEase_I"/>
    <property type="match status" value="1"/>
</dbReference>
<evidence type="ECO:0000256" key="6">
    <source>
        <dbReference type="SAM" id="MobiDB-lite"/>
    </source>
</evidence>
<dbReference type="GO" id="GO:0004114">
    <property type="term" value="F:3',5'-cyclic-nucleotide phosphodiesterase activity"/>
    <property type="evidence" value="ECO:0007669"/>
    <property type="project" value="InterPro"/>
</dbReference>
<dbReference type="AlphaFoldDB" id="A0A7R9UAZ1"/>
<feature type="binding site" evidence="5">
    <location>
        <position position="197"/>
    </location>
    <ligand>
        <name>Zn(2+)</name>
        <dbReference type="ChEBI" id="CHEBI:29105"/>
        <label>1</label>
    </ligand>
</feature>
<feature type="binding site" evidence="4">
    <location>
        <position position="198"/>
    </location>
    <ligand>
        <name>AMP</name>
        <dbReference type="ChEBI" id="CHEBI:456215"/>
    </ligand>
</feature>